<comment type="caution">
    <text evidence="2">The sequence shown here is derived from an EMBL/GenBank/DDBJ whole genome shotgun (WGS) entry which is preliminary data.</text>
</comment>
<dbReference type="EMBL" id="ANFO01000397">
    <property type="protein sequence ID" value="KGQ09875.1"/>
    <property type="molecule type" value="Genomic_DNA"/>
</dbReference>
<evidence type="ECO:0000313" key="2">
    <source>
        <dbReference type="EMBL" id="KGQ09875.1"/>
    </source>
</evidence>
<organism evidence="2 3">
    <name type="scientific">Beauveria bassiana D1-5</name>
    <dbReference type="NCBI Taxonomy" id="1245745"/>
    <lineage>
        <taxon>Eukaryota</taxon>
        <taxon>Fungi</taxon>
        <taxon>Dikarya</taxon>
        <taxon>Ascomycota</taxon>
        <taxon>Pezizomycotina</taxon>
        <taxon>Sordariomycetes</taxon>
        <taxon>Hypocreomycetidae</taxon>
        <taxon>Hypocreales</taxon>
        <taxon>Cordycipitaceae</taxon>
        <taxon>Beauveria</taxon>
    </lineage>
</organism>
<dbReference type="HOGENOM" id="CLU_1133408_0_0_1"/>
<reference evidence="2 3" key="1">
    <citation type="submission" date="2012-10" db="EMBL/GenBank/DDBJ databases">
        <title>Genome sequencing and analysis of entomopathogenic fungi Beauveria bassiana D1-5.</title>
        <authorList>
            <person name="Li Q."/>
            <person name="Wang L."/>
            <person name="Zhang Z."/>
            <person name="Wang Q."/>
            <person name="Ren J."/>
            <person name="Wang M."/>
            <person name="Xu W."/>
            <person name="Wang J."/>
            <person name="Lu Y."/>
            <person name="Du Q."/>
            <person name="Sun Z."/>
        </authorList>
    </citation>
    <scope>NUCLEOTIDE SEQUENCE [LARGE SCALE GENOMIC DNA]</scope>
    <source>
        <strain evidence="2 3">D1-5</strain>
    </source>
</reference>
<proteinExistence type="predicted"/>
<evidence type="ECO:0008006" key="4">
    <source>
        <dbReference type="Google" id="ProtNLM"/>
    </source>
</evidence>
<name>A0A0A2VUN2_BEABA</name>
<accession>A0A0A2VUN2</accession>
<dbReference type="Proteomes" id="UP000030106">
    <property type="component" value="Unassembled WGS sequence"/>
</dbReference>
<keyword evidence="1" id="KW-0732">Signal</keyword>
<evidence type="ECO:0000256" key="1">
    <source>
        <dbReference type="SAM" id="SignalP"/>
    </source>
</evidence>
<feature type="chain" id="PRO_5002006747" description="Secreted protein" evidence="1">
    <location>
        <begin position="23"/>
        <end position="245"/>
    </location>
</feature>
<evidence type="ECO:0000313" key="3">
    <source>
        <dbReference type="Proteomes" id="UP000030106"/>
    </source>
</evidence>
<gene>
    <name evidence="2" type="ORF">BBAD15_g4777</name>
</gene>
<feature type="signal peptide" evidence="1">
    <location>
        <begin position="1"/>
        <end position="22"/>
    </location>
</feature>
<protein>
    <recommendedName>
        <fullName evidence="4">Secreted protein</fullName>
    </recommendedName>
</protein>
<dbReference type="AlphaFoldDB" id="A0A0A2VUN2"/>
<sequence>MLRATILVTALAHFASITFAAAAEASAGDRATPCSSIEDCDFDQQCVQGTCHVGTVSMDISARVANKESALICDKDVCRLATNYIYNSDLALMATTYSPAFGPGLAGSWVDQWLIEGVAGVVIYPLLGSGGYGWRTNEVAIRAYWADGGFSYTMDDLPVGQTVTLTWMMRDSQGTYVCTAPSTYVLYVEVDNYPRQTFRVTPRAGKKRGSLEFRVTDATMKVRFSTEKNAYDGCGPFFTHVRATV</sequence>
<dbReference type="OrthoDB" id="4864028at2759"/>